<evidence type="ECO:0000313" key="2">
    <source>
        <dbReference type="Proteomes" id="UP000249748"/>
    </source>
</evidence>
<protein>
    <submittedName>
        <fullName evidence="1">Uncharacterized protein</fullName>
    </submittedName>
</protein>
<organism evidence="1 2">
    <name type="scientific">Aspergillus costaricaensis CBS 115574</name>
    <dbReference type="NCBI Taxonomy" id="1448317"/>
    <lineage>
        <taxon>Eukaryota</taxon>
        <taxon>Fungi</taxon>
        <taxon>Dikarya</taxon>
        <taxon>Ascomycota</taxon>
        <taxon>Pezizomycotina</taxon>
        <taxon>Eurotiomycetes</taxon>
        <taxon>Eurotiomycetidae</taxon>
        <taxon>Eurotiales</taxon>
        <taxon>Aspergillaceae</taxon>
        <taxon>Aspergillus</taxon>
        <taxon>Aspergillus subgen. Circumdati</taxon>
    </lineage>
</organism>
<name>A0ACD1IT60_9EURO</name>
<gene>
    <name evidence="1" type="ORF">BO79DRAFT_213479</name>
</gene>
<keyword evidence="2" id="KW-1185">Reference proteome</keyword>
<sequence length="188" mass="21627">MIGPMLFPFPTTPSPLPFPSFSDPDGDWWSVSCPADYGLLNRVQCTRYSIVTWLRRSTSGRLSRLNNKSSLKSKEYQNQNHGSNNKHNNNTTIIIITIEPCVHNNKDNPYLFTLPTLQLLKMEQTQPSKFTQSGSVLITLQRNEWQGKTRLSGYLGMEMGMSRIIVTPEFMHELLDYRDRHYDDTAIP</sequence>
<dbReference type="EMBL" id="KZ824536">
    <property type="protein sequence ID" value="RAK93889.1"/>
    <property type="molecule type" value="Genomic_DNA"/>
</dbReference>
<evidence type="ECO:0000313" key="1">
    <source>
        <dbReference type="EMBL" id="RAK93889.1"/>
    </source>
</evidence>
<accession>A0ACD1IT60</accession>
<proteinExistence type="predicted"/>
<dbReference type="Proteomes" id="UP000249748">
    <property type="component" value="Unassembled WGS sequence"/>
</dbReference>
<reference evidence="1" key="1">
    <citation type="submission" date="2018-02" db="EMBL/GenBank/DDBJ databases">
        <title>The genomes of Aspergillus section Nigri reveals drivers in fungal speciation.</title>
        <authorList>
            <consortium name="DOE Joint Genome Institute"/>
            <person name="Vesth T.C."/>
            <person name="Nybo J."/>
            <person name="Theobald S."/>
            <person name="Brandl J."/>
            <person name="Frisvad J.C."/>
            <person name="Nielsen K.F."/>
            <person name="Lyhne E.K."/>
            <person name="Kogle M.E."/>
            <person name="Kuo A."/>
            <person name="Riley R."/>
            <person name="Clum A."/>
            <person name="Nolan M."/>
            <person name="Lipzen A."/>
            <person name="Salamov A."/>
            <person name="Henrissat B."/>
            <person name="Wiebenga A."/>
            <person name="De vries R.P."/>
            <person name="Grigoriev I.V."/>
            <person name="Mortensen U.H."/>
            <person name="Andersen M.R."/>
            <person name="Baker S.E."/>
        </authorList>
    </citation>
    <scope>NUCLEOTIDE SEQUENCE</scope>
    <source>
        <strain evidence="1">CBS 115574</strain>
    </source>
</reference>